<dbReference type="InterPro" id="IPR019934">
    <property type="entry name" value="CHP03545"/>
</dbReference>
<dbReference type="NCBIfam" id="TIGR03545">
    <property type="entry name" value="TIGR03545 family protein"/>
    <property type="match status" value="1"/>
</dbReference>
<organism evidence="2 3">
    <name type="scientific">Aeoliella straminimaris</name>
    <dbReference type="NCBI Taxonomy" id="2954799"/>
    <lineage>
        <taxon>Bacteria</taxon>
        <taxon>Pseudomonadati</taxon>
        <taxon>Planctomycetota</taxon>
        <taxon>Planctomycetia</taxon>
        <taxon>Pirellulales</taxon>
        <taxon>Lacipirellulaceae</taxon>
        <taxon>Aeoliella</taxon>
    </lineage>
</organism>
<dbReference type="RefSeq" id="WP_252850877.1">
    <property type="nucleotide sequence ID" value="NZ_JAMXLR010000011.1"/>
</dbReference>
<proteinExistence type="predicted"/>
<dbReference type="EMBL" id="JAMXLR010000011">
    <property type="protein sequence ID" value="MCO6042777.1"/>
    <property type="molecule type" value="Genomic_DNA"/>
</dbReference>
<name>A0A9X2JF09_9BACT</name>
<reference evidence="2" key="1">
    <citation type="submission" date="2022-06" db="EMBL/GenBank/DDBJ databases">
        <title>Aeoliella straminimaris, a novel planctomycete from sediments.</title>
        <authorList>
            <person name="Vitorino I.R."/>
            <person name="Lage O.M."/>
        </authorList>
    </citation>
    <scope>NUCLEOTIDE SEQUENCE</scope>
    <source>
        <strain evidence="2">ICT_H6.2</strain>
    </source>
</reference>
<gene>
    <name evidence="2" type="ORF">NG895_02550</name>
</gene>
<dbReference type="AlphaFoldDB" id="A0A9X2JF09"/>
<keyword evidence="1" id="KW-0175">Coiled coil</keyword>
<feature type="coiled-coil region" evidence="1">
    <location>
        <begin position="180"/>
        <end position="207"/>
    </location>
</feature>
<comment type="caution">
    <text evidence="2">The sequence shown here is derived from an EMBL/GenBank/DDBJ whole genome shotgun (WGS) entry which is preliminary data.</text>
</comment>
<evidence type="ECO:0000313" key="2">
    <source>
        <dbReference type="EMBL" id="MCO6042777.1"/>
    </source>
</evidence>
<protein>
    <submittedName>
        <fullName evidence="2">TIGR03545 family protein</fullName>
    </submittedName>
</protein>
<keyword evidence="3" id="KW-1185">Reference proteome</keyword>
<evidence type="ECO:0000313" key="3">
    <source>
        <dbReference type="Proteomes" id="UP001155241"/>
    </source>
</evidence>
<accession>A0A9X2JF09</accession>
<dbReference type="Proteomes" id="UP001155241">
    <property type="component" value="Unassembled WGS sequence"/>
</dbReference>
<evidence type="ECO:0000256" key="1">
    <source>
        <dbReference type="SAM" id="Coils"/>
    </source>
</evidence>
<sequence length="584" mass="63826">MRFFRFSYIVPRLVLVVLLLVATEIGSGYLLQWGIISGGESVVGAKVEVGRVKASLLETRVAIRDLAVANPRSPMNNLVVAERIEIDFDSTALLRKKLIADYGVISGLDFGTQREISGALPEAPPMADDSSSPGWVKPMATQYAEAWLADLEGRFSTDVHQQLESVRLAEELAERWPQKYKDLQSKAKAIKAQAKQLEQDVRTAKTNPLRHAEFLTQVPQRVGELQRSLKSLQGEVKALPDQLKADQARIAQARKHDEQLIREKLKLGDIDGKELSNYLLGEKITAPAGEVISWVRWARQFVPPRNQKVVQAPADRGQNIQFAGCQQLPDMLVKAVRLDGSARLGGQPVELVGVVRDWTNQPSLHKKPTTLELTTKGGLPLTIQATFDRSQLACRDEIQCTASDLLLPKTALGREGKLQLAVAPTRADVVLTLHLVDDKLEGKLELTQGALNIKPTVAAGALGERLETALTASIGRIEKASTTVDITGTLDHPQFDLHSTLGEHLATAISQAAKDVVASERQRLLALGQQEMDAQLAKLDNEFAAFQSKVATELKGPGEILALLTGQRGNDPQIGQSPFGQLFK</sequence>